<organism evidence="3 4">
    <name type="scientific">Candidatus Nitrosocaldus cavascurensis</name>
    <dbReference type="NCBI Taxonomy" id="2058097"/>
    <lineage>
        <taxon>Archaea</taxon>
        <taxon>Nitrososphaerota</taxon>
        <taxon>Nitrososphaeria</taxon>
        <taxon>Candidatus Nitrosocaldales</taxon>
        <taxon>Candidatus Nitrosocaldaceae</taxon>
        <taxon>Candidatus Nitrosocaldus</taxon>
    </lineage>
</organism>
<evidence type="ECO:0000313" key="3">
    <source>
        <dbReference type="EMBL" id="SPC34445.1"/>
    </source>
</evidence>
<feature type="transmembrane region" description="Helical" evidence="2">
    <location>
        <begin position="108"/>
        <end position="128"/>
    </location>
</feature>
<keyword evidence="2" id="KW-0812">Transmembrane</keyword>
<feature type="region of interest" description="Disordered" evidence="1">
    <location>
        <begin position="141"/>
        <end position="160"/>
    </location>
</feature>
<proteinExistence type="predicted"/>
<feature type="transmembrane region" description="Helical" evidence="2">
    <location>
        <begin position="170"/>
        <end position="193"/>
    </location>
</feature>
<accession>A0A2K5AS39</accession>
<feature type="transmembrane region" description="Helical" evidence="2">
    <location>
        <begin position="12"/>
        <end position="36"/>
    </location>
</feature>
<feature type="transmembrane region" description="Helical" evidence="2">
    <location>
        <begin position="42"/>
        <end position="61"/>
    </location>
</feature>
<dbReference type="RefSeq" id="WP_103286901.1">
    <property type="nucleotide sequence ID" value="NZ_LT981265.1"/>
</dbReference>
<name>A0A2K5AS39_9ARCH</name>
<protein>
    <submittedName>
        <fullName evidence="3">Uncharacterized protein</fullName>
    </submittedName>
</protein>
<reference evidence="4" key="1">
    <citation type="submission" date="2018-01" db="EMBL/GenBank/DDBJ databases">
        <authorList>
            <person name="Kerou L M."/>
        </authorList>
    </citation>
    <scope>NUCLEOTIDE SEQUENCE [LARGE SCALE GENOMIC DNA]</scope>
    <source>
        <strain evidence="4">SCU2</strain>
    </source>
</reference>
<dbReference type="AlphaFoldDB" id="A0A2K5AS39"/>
<feature type="transmembrane region" description="Helical" evidence="2">
    <location>
        <begin position="82"/>
        <end position="102"/>
    </location>
</feature>
<dbReference type="Proteomes" id="UP000236248">
    <property type="component" value="Chromosome NCAV"/>
</dbReference>
<feature type="transmembrane region" description="Helical" evidence="2">
    <location>
        <begin position="199"/>
        <end position="218"/>
    </location>
</feature>
<dbReference type="EMBL" id="LT981265">
    <property type="protein sequence ID" value="SPC34445.1"/>
    <property type="molecule type" value="Genomic_DNA"/>
</dbReference>
<evidence type="ECO:0000313" key="4">
    <source>
        <dbReference type="Proteomes" id="UP000236248"/>
    </source>
</evidence>
<gene>
    <name evidence="3" type="ORF">NCAV_1278</name>
</gene>
<keyword evidence="4" id="KW-1185">Reference proteome</keyword>
<evidence type="ECO:0000256" key="1">
    <source>
        <dbReference type="SAM" id="MobiDB-lite"/>
    </source>
</evidence>
<keyword evidence="2" id="KW-0472">Membrane</keyword>
<dbReference type="KEGG" id="ncv:NCAV_1278"/>
<dbReference type="GeneID" id="41595279"/>
<keyword evidence="2" id="KW-1133">Transmembrane helix</keyword>
<sequence length="220" mass="24559">MEPRHDVRYTSGIFFISIAVGIVSASYMSEIVYIYYYHASPYVYPLVWISVFVLSIYLFRLKNPDIFKVMSTRFRQSISWPRWAKAVNGLAWASPFLLIALYPADYQYLILLSIGCGNISTYILGRITGLWDGRRIRRDGDKNKGDEGQSKKEHGRERIGADGNLGKEQLIVGVVSSSLLPVAILVGSSSLLPADLLHMLPRLFIAVAYASGGVYALIGE</sequence>
<evidence type="ECO:0000256" key="2">
    <source>
        <dbReference type="SAM" id="Phobius"/>
    </source>
</evidence>